<dbReference type="GO" id="GO:0003874">
    <property type="term" value="F:6-pyruvoyltetrahydropterin synthase activity"/>
    <property type="evidence" value="ECO:0007669"/>
    <property type="project" value="UniProtKB-EC"/>
</dbReference>
<dbReference type="GO" id="GO:0005739">
    <property type="term" value="C:mitochondrion"/>
    <property type="evidence" value="ECO:0007669"/>
    <property type="project" value="TreeGrafter"/>
</dbReference>
<dbReference type="SUPFAM" id="SSF55620">
    <property type="entry name" value="Tetrahydrobiopterin biosynthesis enzymes-like"/>
    <property type="match status" value="1"/>
</dbReference>
<dbReference type="EMBL" id="BTSX01000004">
    <property type="protein sequence ID" value="GMS97360.1"/>
    <property type="molecule type" value="Genomic_DNA"/>
</dbReference>
<keyword evidence="8" id="KW-0456">Lyase</keyword>
<evidence type="ECO:0000256" key="4">
    <source>
        <dbReference type="ARBA" id="ARBA00013100"/>
    </source>
</evidence>
<evidence type="ECO:0000256" key="2">
    <source>
        <dbReference type="ARBA" id="ARBA00005126"/>
    </source>
</evidence>
<gene>
    <name evidence="10" type="ORF">PENTCL1PPCAC_19535</name>
</gene>
<dbReference type="FunFam" id="3.30.479.10:FF:000003">
    <property type="entry name" value="6-pyruvoyl tetrahydrobiopterin synthase"/>
    <property type="match status" value="1"/>
</dbReference>
<evidence type="ECO:0000256" key="5">
    <source>
        <dbReference type="ARBA" id="ARBA00022723"/>
    </source>
</evidence>
<dbReference type="PROSITE" id="PS00987">
    <property type="entry name" value="PTPS_1"/>
    <property type="match status" value="1"/>
</dbReference>
<dbReference type="PANTHER" id="PTHR12589">
    <property type="entry name" value="PYRUVOYL TETRAHYDROBIOPTERIN SYNTHASE"/>
    <property type="match status" value="1"/>
</dbReference>
<evidence type="ECO:0000313" key="10">
    <source>
        <dbReference type="EMBL" id="GMS97360.1"/>
    </source>
</evidence>
<evidence type="ECO:0000256" key="7">
    <source>
        <dbReference type="ARBA" id="ARBA00023007"/>
    </source>
</evidence>
<evidence type="ECO:0000256" key="3">
    <source>
        <dbReference type="ARBA" id="ARBA00009164"/>
    </source>
</evidence>
<dbReference type="InterPro" id="IPR038418">
    <property type="entry name" value="6-PTP_synth/QueD_sf"/>
</dbReference>
<comment type="caution">
    <text evidence="10">The sequence shown here is derived from an EMBL/GenBank/DDBJ whole genome shotgun (WGS) entry which is preliminary data.</text>
</comment>
<keyword evidence="11" id="KW-1185">Reference proteome</keyword>
<evidence type="ECO:0000313" key="11">
    <source>
        <dbReference type="Proteomes" id="UP001432027"/>
    </source>
</evidence>
<reference evidence="10" key="1">
    <citation type="submission" date="2023-10" db="EMBL/GenBank/DDBJ databases">
        <title>Genome assembly of Pristionchus species.</title>
        <authorList>
            <person name="Yoshida K."/>
            <person name="Sommer R.J."/>
        </authorList>
    </citation>
    <scope>NUCLEOTIDE SEQUENCE</scope>
    <source>
        <strain evidence="10">RS0144</strain>
    </source>
</reference>
<keyword evidence="7" id="KW-0783">Tetrahydrobiopterin biosynthesis</keyword>
<evidence type="ECO:0000256" key="1">
    <source>
        <dbReference type="ARBA" id="ARBA00001947"/>
    </source>
</evidence>
<protein>
    <recommendedName>
        <fullName evidence="4">6-pyruvoyltetrahydropterin synthase</fullName>
        <ecNumber evidence="4">4.2.3.12</ecNumber>
    </recommendedName>
</protein>
<comment type="similarity">
    <text evidence="3">Belongs to the PTPS family.</text>
</comment>
<dbReference type="AlphaFoldDB" id="A0AAV5TSA1"/>
<evidence type="ECO:0000256" key="8">
    <source>
        <dbReference type="ARBA" id="ARBA00023239"/>
    </source>
</evidence>
<dbReference type="Pfam" id="PF01242">
    <property type="entry name" value="PTPS"/>
    <property type="match status" value="1"/>
</dbReference>
<feature type="non-terminal residue" evidence="10">
    <location>
        <position position="1"/>
    </location>
</feature>
<proteinExistence type="inferred from homology"/>
<comment type="cofactor">
    <cofactor evidence="1">
        <name>Zn(2+)</name>
        <dbReference type="ChEBI" id="CHEBI:29105"/>
    </cofactor>
</comment>
<evidence type="ECO:0000256" key="9">
    <source>
        <dbReference type="SAM" id="MobiDB-lite"/>
    </source>
</evidence>
<dbReference type="Gene3D" id="3.30.479.10">
    <property type="entry name" value="6-pyruvoyl tetrahydropterin synthase/QueD"/>
    <property type="match status" value="1"/>
</dbReference>
<keyword evidence="6" id="KW-0862">Zinc</keyword>
<organism evidence="10 11">
    <name type="scientific">Pristionchus entomophagus</name>
    <dbReference type="NCBI Taxonomy" id="358040"/>
    <lineage>
        <taxon>Eukaryota</taxon>
        <taxon>Metazoa</taxon>
        <taxon>Ecdysozoa</taxon>
        <taxon>Nematoda</taxon>
        <taxon>Chromadorea</taxon>
        <taxon>Rhabditida</taxon>
        <taxon>Rhabditina</taxon>
        <taxon>Diplogasteromorpha</taxon>
        <taxon>Diplogasteroidea</taxon>
        <taxon>Neodiplogasteridae</taxon>
        <taxon>Pristionchus</taxon>
    </lineage>
</organism>
<dbReference type="Proteomes" id="UP001432027">
    <property type="component" value="Unassembled WGS sequence"/>
</dbReference>
<evidence type="ECO:0000256" key="6">
    <source>
        <dbReference type="ARBA" id="ARBA00022833"/>
    </source>
</evidence>
<keyword evidence="5" id="KW-0479">Metal-binding</keyword>
<dbReference type="GO" id="GO:0006729">
    <property type="term" value="P:tetrahydrobiopterin biosynthetic process"/>
    <property type="evidence" value="ECO:0007669"/>
    <property type="project" value="UniProtKB-KW"/>
</dbReference>
<sequence>QMPFTMERRETFSSAHRLHSPALSDEENRKVYGKCNNPSGHGHNYVWRVILKGDIDPKTGMLYDLAALKREMAEVIDIVDHKHLDKDVDYFSKVPSTSENLVLFLYDSIKSRLGRPELLKECILHETEKNVFTYSEY</sequence>
<feature type="region of interest" description="Disordered" evidence="9">
    <location>
        <begin position="1"/>
        <end position="20"/>
    </location>
</feature>
<feature type="compositionally biased region" description="Basic and acidic residues" evidence="9">
    <location>
        <begin position="1"/>
        <end position="11"/>
    </location>
</feature>
<dbReference type="GO" id="GO:0046872">
    <property type="term" value="F:metal ion binding"/>
    <property type="evidence" value="ECO:0007669"/>
    <property type="project" value="UniProtKB-KW"/>
</dbReference>
<dbReference type="InterPro" id="IPR022470">
    <property type="entry name" value="PTPS_Cys_AS"/>
</dbReference>
<name>A0AAV5TSA1_9BILA</name>
<dbReference type="PANTHER" id="PTHR12589:SF7">
    <property type="entry name" value="6-PYRUVOYL TETRAHYDROBIOPTERIN SYNTHASE"/>
    <property type="match status" value="1"/>
</dbReference>
<dbReference type="InterPro" id="IPR007115">
    <property type="entry name" value="6-PTP_synth/QueD"/>
</dbReference>
<dbReference type="EC" id="4.2.3.12" evidence="4"/>
<accession>A0AAV5TSA1</accession>
<comment type="pathway">
    <text evidence="2">Cofactor biosynthesis; tetrahydrobiopterin biosynthesis; tetrahydrobiopterin from 7,8-dihydroneopterin triphosphate: step 1/3.</text>
</comment>